<proteinExistence type="predicted"/>
<name>A0A4C1WPZ0_EUMVA</name>
<protein>
    <submittedName>
        <fullName evidence="1">Uncharacterized protein</fullName>
    </submittedName>
</protein>
<dbReference type="EMBL" id="BGZK01000606">
    <property type="protein sequence ID" value="GBP52592.1"/>
    <property type="molecule type" value="Genomic_DNA"/>
</dbReference>
<sequence length="167" mass="18105">MNTLLYKEYPVEAVPFKSGERSNNGAREEEKELLDFWKHTSKFGLGSTIRRVFQILIDIEMLTSVASFPRPAGGQRRGAGAAGGAGRGRVLSRGAIDHLSPGMCLLERTRVIFNFRQSFLGRAGGARAAGGPLSSTRRRFRLNYDIAGLSGSIVGMDVDTAVVFALV</sequence>
<keyword evidence="2" id="KW-1185">Reference proteome</keyword>
<organism evidence="1 2">
    <name type="scientific">Eumeta variegata</name>
    <name type="common">Bagworm moth</name>
    <name type="synonym">Eumeta japonica</name>
    <dbReference type="NCBI Taxonomy" id="151549"/>
    <lineage>
        <taxon>Eukaryota</taxon>
        <taxon>Metazoa</taxon>
        <taxon>Ecdysozoa</taxon>
        <taxon>Arthropoda</taxon>
        <taxon>Hexapoda</taxon>
        <taxon>Insecta</taxon>
        <taxon>Pterygota</taxon>
        <taxon>Neoptera</taxon>
        <taxon>Endopterygota</taxon>
        <taxon>Lepidoptera</taxon>
        <taxon>Glossata</taxon>
        <taxon>Ditrysia</taxon>
        <taxon>Tineoidea</taxon>
        <taxon>Psychidae</taxon>
        <taxon>Oiketicinae</taxon>
        <taxon>Eumeta</taxon>
    </lineage>
</organism>
<gene>
    <name evidence="1" type="ORF">EVAR_35781_1</name>
</gene>
<reference evidence="1 2" key="1">
    <citation type="journal article" date="2019" name="Commun. Biol.">
        <title>The bagworm genome reveals a unique fibroin gene that provides high tensile strength.</title>
        <authorList>
            <person name="Kono N."/>
            <person name="Nakamura H."/>
            <person name="Ohtoshi R."/>
            <person name="Tomita M."/>
            <person name="Numata K."/>
            <person name="Arakawa K."/>
        </authorList>
    </citation>
    <scope>NUCLEOTIDE SEQUENCE [LARGE SCALE GENOMIC DNA]</scope>
</reference>
<dbReference type="AlphaFoldDB" id="A0A4C1WPZ0"/>
<accession>A0A4C1WPZ0</accession>
<evidence type="ECO:0000313" key="1">
    <source>
        <dbReference type="EMBL" id="GBP52592.1"/>
    </source>
</evidence>
<dbReference type="Proteomes" id="UP000299102">
    <property type="component" value="Unassembled WGS sequence"/>
</dbReference>
<evidence type="ECO:0000313" key="2">
    <source>
        <dbReference type="Proteomes" id="UP000299102"/>
    </source>
</evidence>
<comment type="caution">
    <text evidence="1">The sequence shown here is derived from an EMBL/GenBank/DDBJ whole genome shotgun (WGS) entry which is preliminary data.</text>
</comment>